<reference evidence="1" key="1">
    <citation type="journal article" date="2021" name="New Phytol.">
        <title>Evolutionary innovations through gain and loss of genes in the ectomycorrhizal Boletales.</title>
        <authorList>
            <person name="Wu G."/>
            <person name="Miyauchi S."/>
            <person name="Morin E."/>
            <person name="Kuo A."/>
            <person name="Drula E."/>
            <person name="Varga T."/>
            <person name="Kohler A."/>
            <person name="Feng B."/>
            <person name="Cao Y."/>
            <person name="Lipzen A."/>
            <person name="Daum C."/>
            <person name="Hundley H."/>
            <person name="Pangilinan J."/>
            <person name="Johnson J."/>
            <person name="Barry K."/>
            <person name="LaButti K."/>
            <person name="Ng V."/>
            <person name="Ahrendt S."/>
            <person name="Min B."/>
            <person name="Choi I.G."/>
            <person name="Park H."/>
            <person name="Plett J.M."/>
            <person name="Magnuson J."/>
            <person name="Spatafora J.W."/>
            <person name="Nagy L.G."/>
            <person name="Henrissat B."/>
            <person name="Grigoriev I.V."/>
            <person name="Yang Z.L."/>
            <person name="Xu J."/>
            <person name="Martin F.M."/>
        </authorList>
    </citation>
    <scope>NUCLEOTIDE SEQUENCE</scope>
    <source>
        <strain evidence="1">ATCC 28755</strain>
    </source>
</reference>
<name>A0ACB8AUN7_9AGAM</name>
<comment type="caution">
    <text evidence="1">The sequence shown here is derived from an EMBL/GenBank/DDBJ whole genome shotgun (WGS) entry which is preliminary data.</text>
</comment>
<proteinExistence type="predicted"/>
<organism evidence="1 2">
    <name type="scientific">Hygrophoropsis aurantiaca</name>
    <dbReference type="NCBI Taxonomy" id="72124"/>
    <lineage>
        <taxon>Eukaryota</taxon>
        <taxon>Fungi</taxon>
        <taxon>Dikarya</taxon>
        <taxon>Basidiomycota</taxon>
        <taxon>Agaricomycotina</taxon>
        <taxon>Agaricomycetes</taxon>
        <taxon>Agaricomycetidae</taxon>
        <taxon>Boletales</taxon>
        <taxon>Coniophorineae</taxon>
        <taxon>Hygrophoropsidaceae</taxon>
        <taxon>Hygrophoropsis</taxon>
    </lineage>
</organism>
<sequence>MQRKGYSCLGMICLPLRFMWAHPDFSLPQQAPCTIAHGSRRKKLHKDLAYYTHHGAEYYFYCSPHPRMFFEAPMRTETSEPWSHPVAARYTRGTRLLIAKLELPIDESDVYWCSQVDLLKKILLQARGCGYGCGHVG</sequence>
<dbReference type="Proteomes" id="UP000790377">
    <property type="component" value="Unassembled WGS sequence"/>
</dbReference>
<gene>
    <name evidence="1" type="ORF">BJ138DRAFT_476593</name>
</gene>
<keyword evidence="2" id="KW-1185">Reference proteome</keyword>
<evidence type="ECO:0000313" key="2">
    <source>
        <dbReference type="Proteomes" id="UP000790377"/>
    </source>
</evidence>
<evidence type="ECO:0000313" key="1">
    <source>
        <dbReference type="EMBL" id="KAH7916498.1"/>
    </source>
</evidence>
<protein>
    <submittedName>
        <fullName evidence="1">Uncharacterized protein</fullName>
    </submittedName>
</protein>
<dbReference type="EMBL" id="MU267591">
    <property type="protein sequence ID" value="KAH7916498.1"/>
    <property type="molecule type" value="Genomic_DNA"/>
</dbReference>
<accession>A0ACB8AUN7</accession>